<dbReference type="SUPFAM" id="SSF46785">
    <property type="entry name" value="Winged helix' DNA-binding domain"/>
    <property type="match status" value="1"/>
</dbReference>
<dbReference type="PANTHER" id="PTHR33169">
    <property type="entry name" value="PADR-FAMILY TRANSCRIPTIONAL REGULATOR"/>
    <property type="match status" value="1"/>
</dbReference>
<reference evidence="2 3" key="1">
    <citation type="submission" date="2016-01" db="EMBL/GenBank/DDBJ databases">
        <authorList>
            <person name="Mitreva M."/>
            <person name="Pepin K.H."/>
            <person name="Mihindukulasuriya K.A."/>
            <person name="Fulton R."/>
            <person name="Fronick C."/>
            <person name="O'Laughlin M."/>
            <person name="Miner T."/>
            <person name="Herter B."/>
            <person name="Rosa B.A."/>
            <person name="Cordes M."/>
            <person name="Tomlinson C."/>
            <person name="Wollam A."/>
            <person name="Palsikar V.B."/>
            <person name="Mardis E.R."/>
            <person name="Wilson R.K."/>
        </authorList>
    </citation>
    <scope>NUCLEOTIDE SEQUENCE [LARGE SCALE GENOMIC DNA]</scope>
    <source>
        <strain evidence="2 3">DNF00696</strain>
    </source>
</reference>
<evidence type="ECO:0000259" key="1">
    <source>
        <dbReference type="Pfam" id="PF03551"/>
    </source>
</evidence>
<dbReference type="RefSeq" id="WP_231725804.1">
    <property type="nucleotide sequence ID" value="NZ_JAHAIN010000108.1"/>
</dbReference>
<dbReference type="InterPro" id="IPR036388">
    <property type="entry name" value="WH-like_DNA-bd_sf"/>
</dbReference>
<dbReference type="InterPro" id="IPR052509">
    <property type="entry name" value="Metal_resp_DNA-bind_regulator"/>
</dbReference>
<gene>
    <name evidence="2" type="ORF">HMPREF1862_01357</name>
</gene>
<dbReference type="Pfam" id="PF03551">
    <property type="entry name" value="PadR"/>
    <property type="match status" value="1"/>
</dbReference>
<dbReference type="Gene3D" id="1.10.10.10">
    <property type="entry name" value="Winged helix-like DNA-binding domain superfamily/Winged helix DNA-binding domain"/>
    <property type="match status" value="1"/>
</dbReference>
<proteinExistence type="predicted"/>
<evidence type="ECO:0000313" key="2">
    <source>
        <dbReference type="EMBL" id="KXB80363.1"/>
    </source>
</evidence>
<dbReference type="InterPro" id="IPR036390">
    <property type="entry name" value="WH_DNA-bd_sf"/>
</dbReference>
<protein>
    <submittedName>
        <fullName evidence="2">Transcriptional regulator, PadR family</fullName>
    </submittedName>
</protein>
<dbReference type="Proteomes" id="UP000070572">
    <property type="component" value="Unassembled WGS sequence"/>
</dbReference>
<organism evidence="2 3">
    <name type="scientific">Varibaculum cambriense</name>
    <dbReference type="NCBI Taxonomy" id="184870"/>
    <lineage>
        <taxon>Bacteria</taxon>
        <taxon>Bacillati</taxon>
        <taxon>Actinomycetota</taxon>
        <taxon>Actinomycetes</taxon>
        <taxon>Actinomycetales</taxon>
        <taxon>Actinomycetaceae</taxon>
        <taxon>Varibaculum</taxon>
    </lineage>
</organism>
<feature type="domain" description="Transcription regulator PadR N-terminal" evidence="1">
    <location>
        <begin position="26"/>
        <end position="96"/>
    </location>
</feature>
<comment type="caution">
    <text evidence="2">The sequence shown here is derived from an EMBL/GenBank/DDBJ whole genome shotgun (WGS) entry which is preliminary data.</text>
</comment>
<dbReference type="PANTHER" id="PTHR33169:SF14">
    <property type="entry name" value="TRANSCRIPTIONAL REGULATOR RV3488"/>
    <property type="match status" value="1"/>
</dbReference>
<evidence type="ECO:0000313" key="3">
    <source>
        <dbReference type="Proteomes" id="UP000070572"/>
    </source>
</evidence>
<dbReference type="AlphaFoldDB" id="A0AB34X0M4"/>
<dbReference type="EMBL" id="LSDN01000016">
    <property type="protein sequence ID" value="KXB80363.1"/>
    <property type="molecule type" value="Genomic_DNA"/>
</dbReference>
<name>A0AB34X0M4_9ACTO</name>
<dbReference type="InterPro" id="IPR005149">
    <property type="entry name" value="Tscrpt_reg_PadR_N"/>
</dbReference>
<sequence>MQGTWLSKEGLVSESQLRKGAVELVVLGLLSSRPSYGGQLVERFREEAGLEISTGTLYPLLARLRKSGLVVTAWEESPIGPPRKIYKLAKSGKNRLLQMRREWEALDCAVKRTTQKGIQ</sequence>
<accession>A0AB34X0M4</accession>